<evidence type="ECO:0000313" key="2">
    <source>
        <dbReference type="EMBL" id="TDV57298.1"/>
    </source>
</evidence>
<protein>
    <recommendedName>
        <fullName evidence="4">Secreted protein</fullName>
    </recommendedName>
</protein>
<dbReference type="OrthoDB" id="4250871at2"/>
<evidence type="ECO:0000313" key="3">
    <source>
        <dbReference type="Proteomes" id="UP000294927"/>
    </source>
</evidence>
<dbReference type="RefSeq" id="WP_133900609.1">
    <property type="nucleotide sequence ID" value="NZ_SOCP01000001.1"/>
</dbReference>
<evidence type="ECO:0008006" key="4">
    <source>
        <dbReference type="Google" id="ProtNLM"/>
    </source>
</evidence>
<comment type="caution">
    <text evidence="2">The sequence shown here is derived from an EMBL/GenBank/DDBJ whole genome shotgun (WGS) entry which is preliminary data.</text>
</comment>
<name>A0A4R7W5D1_9PSEU</name>
<accession>A0A4R7W5D1</accession>
<keyword evidence="1" id="KW-0732">Signal</keyword>
<organism evidence="2 3">
    <name type="scientific">Actinophytocola oryzae</name>
    <dbReference type="NCBI Taxonomy" id="502181"/>
    <lineage>
        <taxon>Bacteria</taxon>
        <taxon>Bacillati</taxon>
        <taxon>Actinomycetota</taxon>
        <taxon>Actinomycetes</taxon>
        <taxon>Pseudonocardiales</taxon>
        <taxon>Pseudonocardiaceae</taxon>
    </lineage>
</organism>
<evidence type="ECO:0000256" key="1">
    <source>
        <dbReference type="SAM" id="SignalP"/>
    </source>
</evidence>
<keyword evidence="3" id="KW-1185">Reference proteome</keyword>
<dbReference type="EMBL" id="SOCP01000001">
    <property type="protein sequence ID" value="TDV57298.1"/>
    <property type="molecule type" value="Genomic_DNA"/>
</dbReference>
<proteinExistence type="predicted"/>
<feature type="chain" id="PRO_5020282271" description="Secreted protein" evidence="1">
    <location>
        <begin position="31"/>
        <end position="88"/>
    </location>
</feature>
<reference evidence="2 3" key="1">
    <citation type="submission" date="2019-03" db="EMBL/GenBank/DDBJ databases">
        <title>Genomic Encyclopedia of Archaeal and Bacterial Type Strains, Phase II (KMG-II): from individual species to whole genera.</title>
        <authorList>
            <person name="Goeker M."/>
        </authorList>
    </citation>
    <scope>NUCLEOTIDE SEQUENCE [LARGE SCALE GENOMIC DNA]</scope>
    <source>
        <strain evidence="2 3">DSM 45499</strain>
    </source>
</reference>
<gene>
    <name evidence="2" type="ORF">CLV71_101169</name>
</gene>
<dbReference type="AlphaFoldDB" id="A0A4R7W5D1"/>
<sequence>MSRISRVITTMFAVAVAVVGPTMVAAPAQADVAACTSYLEEMGYYADTETDAACAAGEEGDLQECTEGLHQAGVDWPYATRACHEARS</sequence>
<feature type="signal peptide" evidence="1">
    <location>
        <begin position="1"/>
        <end position="30"/>
    </location>
</feature>
<dbReference type="Proteomes" id="UP000294927">
    <property type="component" value="Unassembled WGS sequence"/>
</dbReference>